<name>A0A7J0CFD9_9ACTN</name>
<organism evidence="2 3">
    <name type="scientific">Streptomyces fulvorobeus</name>
    <dbReference type="NCBI Taxonomy" id="284028"/>
    <lineage>
        <taxon>Bacteria</taxon>
        <taxon>Bacillati</taxon>
        <taxon>Actinomycetota</taxon>
        <taxon>Actinomycetes</taxon>
        <taxon>Kitasatosporales</taxon>
        <taxon>Streptomycetaceae</taxon>
        <taxon>Streptomyces</taxon>
    </lineage>
</organism>
<dbReference type="AlphaFoldDB" id="A0A7J0CFD9"/>
<comment type="caution">
    <text evidence="2">The sequence shown here is derived from an EMBL/GenBank/DDBJ whole genome shotgun (WGS) entry which is preliminary data.</text>
</comment>
<keyword evidence="1" id="KW-0472">Membrane</keyword>
<feature type="transmembrane region" description="Helical" evidence="1">
    <location>
        <begin position="60"/>
        <end position="80"/>
    </location>
</feature>
<keyword evidence="3" id="KW-1185">Reference proteome</keyword>
<protein>
    <submittedName>
        <fullName evidence="2">Uncharacterized protein</fullName>
    </submittedName>
</protein>
<evidence type="ECO:0000256" key="1">
    <source>
        <dbReference type="SAM" id="Phobius"/>
    </source>
</evidence>
<keyword evidence="1" id="KW-1133">Transmembrane helix</keyword>
<evidence type="ECO:0000313" key="2">
    <source>
        <dbReference type="EMBL" id="GFN01221.1"/>
    </source>
</evidence>
<dbReference type="Proteomes" id="UP000498980">
    <property type="component" value="Unassembled WGS sequence"/>
</dbReference>
<accession>A0A7J0CFD9</accession>
<dbReference type="EMBL" id="BLWC01000001">
    <property type="protein sequence ID" value="GFN01221.1"/>
    <property type="molecule type" value="Genomic_DNA"/>
</dbReference>
<proteinExistence type="predicted"/>
<reference evidence="2 3" key="1">
    <citation type="submission" date="2020-05" db="EMBL/GenBank/DDBJ databases">
        <title>Whole genome shotgun sequence of Streptomyces fulvorobeus NBRC 15897.</title>
        <authorList>
            <person name="Komaki H."/>
            <person name="Tamura T."/>
        </authorList>
    </citation>
    <scope>NUCLEOTIDE SEQUENCE [LARGE SCALE GENOMIC DNA]</scope>
    <source>
        <strain evidence="2 3">NBRC 15897</strain>
    </source>
</reference>
<evidence type="ECO:0000313" key="3">
    <source>
        <dbReference type="Proteomes" id="UP000498980"/>
    </source>
</evidence>
<gene>
    <name evidence="2" type="ORF">Sfulv_60310</name>
</gene>
<keyword evidence="1" id="KW-0812">Transmembrane</keyword>
<feature type="transmembrane region" description="Helical" evidence="1">
    <location>
        <begin position="30"/>
        <end position="48"/>
    </location>
</feature>
<feature type="transmembrane region" description="Helical" evidence="1">
    <location>
        <begin position="100"/>
        <end position="116"/>
    </location>
</feature>
<sequence length="133" mass="14676">MWGAPGFWAAGRETERRGTVTDVFDRSVDVFMVAVGMGLVWLGCRAVLRPRRPPEPIQGPVWGVRAWGLGFVLLGISITVETVTLMAGGEPGRAADVTRWVAGPLVVGSILAAFVSRRRERRRDWAVHEQRPQ</sequence>